<sequence length="312" mass="34673">MEGFVTRACQPLLEAIPALSFERSIARRYVHRQAITEVFLTDHAELSQPNHFVIAAQWPRLHGFYRTRGGLYDPMLMTETLRQAAIYLAHARYRVPLSGRFVMQDIRVRAQLAPLEVGPAVADVTAIVTLSDLVHRGDTLSSLHIDLRFWLAGREIGSASGVAVVLPPSAYTRARWGAAGPRTPGPARCGTAIAPSLVGHVEDQHVVIGRQTARDEWEVRVDVTHPVLFDHPLDHIPGMLLLEVLRQSTFATFDVPDAHLESIDAVFHQFAELDQRTTVRVRMLDDGPLTARAVIRQAGVDVTTGTIRLTRR</sequence>
<dbReference type="Proteomes" id="UP000005951">
    <property type="component" value="Unassembled WGS sequence"/>
</dbReference>
<dbReference type="NCBIfam" id="NF041195">
    <property type="entry name" value="ScbA_BarX_GamBu"/>
    <property type="match status" value="1"/>
</dbReference>
<evidence type="ECO:0000259" key="1">
    <source>
        <dbReference type="Pfam" id="PF03756"/>
    </source>
</evidence>
<feature type="domain" description="A-factor biosynthesis hotdog" evidence="1">
    <location>
        <begin position="197"/>
        <end position="283"/>
    </location>
</feature>
<organism evidence="2 3">
    <name type="scientific">Rhodococcus opacus M213</name>
    <dbReference type="NCBI Taxonomy" id="1129896"/>
    <lineage>
        <taxon>Bacteria</taxon>
        <taxon>Bacillati</taxon>
        <taxon>Actinomycetota</taxon>
        <taxon>Actinomycetes</taxon>
        <taxon>Mycobacteriales</taxon>
        <taxon>Nocardiaceae</taxon>
        <taxon>Rhodococcus</taxon>
    </lineage>
</organism>
<dbReference type="Pfam" id="PF03756">
    <property type="entry name" value="AfsA"/>
    <property type="match status" value="2"/>
</dbReference>
<feature type="domain" description="A-factor biosynthesis hotdog" evidence="1">
    <location>
        <begin position="29"/>
        <end position="161"/>
    </location>
</feature>
<dbReference type="GO" id="GO:0016740">
    <property type="term" value="F:transferase activity"/>
    <property type="evidence" value="ECO:0007669"/>
    <property type="project" value="InterPro"/>
</dbReference>
<dbReference type="EMBL" id="AJYC02000106">
    <property type="protein sequence ID" value="EKT78447.1"/>
    <property type="molecule type" value="Genomic_DNA"/>
</dbReference>
<dbReference type="InterPro" id="IPR047757">
    <property type="entry name" value="AfsA-like"/>
</dbReference>
<accession>K8XJI2</accession>
<reference evidence="2 3" key="1">
    <citation type="journal article" date="2013" name="Genome Announc.">
        <title>Draft Genome Sequence of Rhodococcus opacus Strain M213 Shows a Diverse Catabolic Potential.</title>
        <authorList>
            <person name="Pathak A."/>
            <person name="Green S.J."/>
            <person name="Ogram A."/>
            <person name="Chauhan A."/>
        </authorList>
    </citation>
    <scope>NUCLEOTIDE SEQUENCE [LARGE SCALE GENOMIC DNA]</scope>
    <source>
        <strain evidence="2 3">M213</strain>
    </source>
</reference>
<dbReference type="AlphaFoldDB" id="K8XJI2"/>
<evidence type="ECO:0000313" key="2">
    <source>
        <dbReference type="EMBL" id="EKT78447.1"/>
    </source>
</evidence>
<gene>
    <name evidence="2" type="ORF">WSS_A32510</name>
</gene>
<protein>
    <recommendedName>
        <fullName evidence="1">A-factor biosynthesis hotdog domain-containing protein</fullName>
    </recommendedName>
</protein>
<name>K8XJI2_RHOOP</name>
<evidence type="ECO:0000313" key="3">
    <source>
        <dbReference type="Proteomes" id="UP000005951"/>
    </source>
</evidence>
<comment type="caution">
    <text evidence="2">The sequence shown here is derived from an EMBL/GenBank/DDBJ whole genome shotgun (WGS) entry which is preliminary data.</text>
</comment>
<dbReference type="InterPro" id="IPR005509">
    <property type="entry name" value="AfsA_hotdog_dom"/>
</dbReference>
<proteinExistence type="predicted"/>